<dbReference type="GO" id="GO:0016987">
    <property type="term" value="F:sigma factor activity"/>
    <property type="evidence" value="ECO:0007669"/>
    <property type="project" value="UniProtKB-KW"/>
</dbReference>
<keyword evidence="5" id="KW-0804">Transcription</keyword>
<dbReference type="AlphaFoldDB" id="A0A2S8GJA1"/>
<dbReference type="PANTHER" id="PTHR43133">
    <property type="entry name" value="RNA POLYMERASE ECF-TYPE SIGMA FACTO"/>
    <property type="match status" value="1"/>
</dbReference>
<dbReference type="InterPro" id="IPR013325">
    <property type="entry name" value="RNA_pol_sigma_r2"/>
</dbReference>
<dbReference type="PANTHER" id="PTHR43133:SF8">
    <property type="entry name" value="RNA POLYMERASE SIGMA FACTOR HI_1459-RELATED"/>
    <property type="match status" value="1"/>
</dbReference>
<evidence type="ECO:0000256" key="1">
    <source>
        <dbReference type="ARBA" id="ARBA00010641"/>
    </source>
</evidence>
<dbReference type="InterPro" id="IPR013324">
    <property type="entry name" value="RNA_pol_sigma_r3/r4-like"/>
</dbReference>
<dbReference type="SUPFAM" id="SSF88946">
    <property type="entry name" value="Sigma2 domain of RNA polymerase sigma factors"/>
    <property type="match status" value="1"/>
</dbReference>
<dbReference type="EMBL" id="PUHZ01000021">
    <property type="protein sequence ID" value="PQO44104.1"/>
    <property type="molecule type" value="Genomic_DNA"/>
</dbReference>
<keyword evidence="2" id="KW-0805">Transcription regulation</keyword>
<organism evidence="7 8">
    <name type="scientific">Blastopirellula marina</name>
    <dbReference type="NCBI Taxonomy" id="124"/>
    <lineage>
        <taxon>Bacteria</taxon>
        <taxon>Pseudomonadati</taxon>
        <taxon>Planctomycetota</taxon>
        <taxon>Planctomycetia</taxon>
        <taxon>Pirellulales</taxon>
        <taxon>Pirellulaceae</taxon>
        <taxon>Blastopirellula</taxon>
    </lineage>
</organism>
<evidence type="ECO:0000256" key="2">
    <source>
        <dbReference type="ARBA" id="ARBA00023015"/>
    </source>
</evidence>
<evidence type="ECO:0000313" key="7">
    <source>
        <dbReference type="EMBL" id="PQO44104.1"/>
    </source>
</evidence>
<evidence type="ECO:0000256" key="3">
    <source>
        <dbReference type="ARBA" id="ARBA00023082"/>
    </source>
</evidence>
<evidence type="ECO:0000259" key="6">
    <source>
        <dbReference type="Pfam" id="PF04542"/>
    </source>
</evidence>
<dbReference type="RefSeq" id="WP_105337503.1">
    <property type="nucleotide sequence ID" value="NZ_PUHZ01000021.1"/>
</dbReference>
<evidence type="ECO:0000256" key="5">
    <source>
        <dbReference type="ARBA" id="ARBA00023163"/>
    </source>
</evidence>
<comment type="similarity">
    <text evidence="1">Belongs to the sigma-70 factor family. ECF subfamily.</text>
</comment>
<keyword evidence="4" id="KW-0238">DNA-binding</keyword>
<dbReference type="NCBIfam" id="TIGR02937">
    <property type="entry name" value="sigma70-ECF"/>
    <property type="match status" value="1"/>
</dbReference>
<protein>
    <submittedName>
        <fullName evidence="7">RNA polymerase subunit sigma-24</fullName>
    </submittedName>
</protein>
<evidence type="ECO:0000256" key="4">
    <source>
        <dbReference type="ARBA" id="ARBA00023125"/>
    </source>
</evidence>
<dbReference type="GO" id="GO:0006352">
    <property type="term" value="P:DNA-templated transcription initiation"/>
    <property type="evidence" value="ECO:0007669"/>
    <property type="project" value="InterPro"/>
</dbReference>
<evidence type="ECO:0000313" key="8">
    <source>
        <dbReference type="Proteomes" id="UP000237819"/>
    </source>
</evidence>
<gene>
    <name evidence="7" type="ORF">C5Y93_21450</name>
</gene>
<feature type="domain" description="RNA polymerase sigma-70 region 2" evidence="6">
    <location>
        <begin position="23"/>
        <end position="94"/>
    </location>
</feature>
<dbReference type="SUPFAM" id="SSF88659">
    <property type="entry name" value="Sigma3 and sigma4 domains of RNA polymerase sigma factors"/>
    <property type="match status" value="1"/>
</dbReference>
<dbReference type="Proteomes" id="UP000237819">
    <property type="component" value="Unassembled WGS sequence"/>
</dbReference>
<dbReference type="GO" id="GO:0003677">
    <property type="term" value="F:DNA binding"/>
    <property type="evidence" value="ECO:0007669"/>
    <property type="project" value="UniProtKB-KW"/>
</dbReference>
<accession>A0A2S8GJA1</accession>
<reference evidence="7 8" key="1">
    <citation type="submission" date="2018-02" db="EMBL/GenBank/DDBJ databases">
        <title>Comparative genomes isolates from brazilian mangrove.</title>
        <authorList>
            <person name="Araujo J.E."/>
            <person name="Taketani R.G."/>
            <person name="Silva M.C.P."/>
            <person name="Loureco M.V."/>
            <person name="Andreote F.D."/>
        </authorList>
    </citation>
    <scope>NUCLEOTIDE SEQUENCE [LARGE SCALE GENOMIC DNA]</scope>
    <source>
        <strain evidence="7 8">Nap-Phe MGV</strain>
    </source>
</reference>
<dbReference type="Pfam" id="PF04542">
    <property type="entry name" value="Sigma70_r2"/>
    <property type="match status" value="1"/>
</dbReference>
<dbReference type="OrthoDB" id="258490at2"/>
<dbReference type="InterPro" id="IPR039425">
    <property type="entry name" value="RNA_pol_sigma-70-like"/>
</dbReference>
<dbReference type="InterPro" id="IPR007627">
    <property type="entry name" value="RNA_pol_sigma70_r2"/>
</dbReference>
<keyword evidence="3" id="KW-0731">Sigma factor</keyword>
<comment type="caution">
    <text evidence="7">The sequence shown here is derived from an EMBL/GenBank/DDBJ whole genome shotgun (WGS) entry which is preliminary data.</text>
</comment>
<proteinExistence type="inferred from homology"/>
<dbReference type="Gene3D" id="1.10.1740.10">
    <property type="match status" value="1"/>
</dbReference>
<dbReference type="InterPro" id="IPR014284">
    <property type="entry name" value="RNA_pol_sigma-70_dom"/>
</dbReference>
<sequence length="197" mass="22542">MDTSVSFLNLLQLVSDDEAWNRLVGLYSPLIRGWLRRFGAATDDIDDVVQEVLTVVFRRFPEFQRQPRAGAFRSWLRTITANCLRDHWRKSNRRAAAVGGSDFGEMVAQLEDPQSGMSRLWNREHDQYVIQYLLEEVRPNFTAQTWRAFQRFALDGRSADEVSQELGISVNAVFIAKSRVMSSLRKQGAGLIDDAET</sequence>
<name>A0A2S8GJA1_9BACT</name>